<feature type="domain" description="NADH:flavin oxidoreductase/NADH oxidase N-terminal" evidence="6">
    <location>
        <begin position="5"/>
        <end position="340"/>
    </location>
</feature>
<evidence type="ECO:0000256" key="3">
    <source>
        <dbReference type="ARBA" id="ARBA00022643"/>
    </source>
</evidence>
<dbReference type="AlphaFoldDB" id="A0A1C2DI86"/>
<organism evidence="7 8">
    <name type="scientific">Mesorhizobium hungaricum</name>
    <dbReference type="NCBI Taxonomy" id="1566387"/>
    <lineage>
        <taxon>Bacteria</taxon>
        <taxon>Pseudomonadati</taxon>
        <taxon>Pseudomonadota</taxon>
        <taxon>Alphaproteobacteria</taxon>
        <taxon>Hyphomicrobiales</taxon>
        <taxon>Phyllobacteriaceae</taxon>
        <taxon>Mesorhizobium</taxon>
    </lineage>
</organism>
<dbReference type="InterPro" id="IPR001155">
    <property type="entry name" value="OxRdtase_FMN_N"/>
</dbReference>
<dbReference type="RefSeq" id="WP_024926608.1">
    <property type="nucleotide sequence ID" value="NZ_MDEO01000035.1"/>
</dbReference>
<dbReference type="GO" id="GO:0010181">
    <property type="term" value="F:FMN binding"/>
    <property type="evidence" value="ECO:0007669"/>
    <property type="project" value="InterPro"/>
</dbReference>
<dbReference type="Pfam" id="PF00724">
    <property type="entry name" value="Oxidored_FMN"/>
    <property type="match status" value="1"/>
</dbReference>
<proteinExistence type="predicted"/>
<dbReference type="CDD" id="cd02932">
    <property type="entry name" value="OYE_YqiM_FMN"/>
    <property type="match status" value="1"/>
</dbReference>
<sequence>MTAALFQPISLDGLVLPNRIAVAPMCQYSADDGSATDWHICHWMNLAMSGAGMITVEMTDVERRGRISHNCLGLYSDHNEAAAKRALDAARRVAMPGAKFGVQLAHAGRKASCQRPWEGGGPLMPGQDPWAVVSASAIAYDTGWQVPHALDEDEVLGVIQRFAEAARRAERAGFDFIELHAAHGYLIFQFLSPLSNRRTDRWGGSLENRMRFAVEVAKAVKAAAPKLMLGARLSVKEWVDGGFDVPEAIEVAKTLKQAGVAYLCCSSGGNSPLQKLPTGAGYQVHLGEAVRKATGIATRTVGLITDPDYANTIVAQGKADIVALGRAFLADPRWGWRAAATLGEKIHPAPQLARAVTTMEHWLKDDD</sequence>
<keyword evidence="2" id="KW-0285">Flavoprotein</keyword>
<comment type="cofactor">
    <cofactor evidence="1">
        <name>FMN</name>
        <dbReference type="ChEBI" id="CHEBI:58210"/>
    </cofactor>
</comment>
<dbReference type="InterPro" id="IPR013785">
    <property type="entry name" value="Aldolase_TIM"/>
</dbReference>
<evidence type="ECO:0000313" key="7">
    <source>
        <dbReference type="EMBL" id="OCX14482.1"/>
    </source>
</evidence>
<evidence type="ECO:0000256" key="5">
    <source>
        <dbReference type="ARBA" id="ARBA00023002"/>
    </source>
</evidence>
<evidence type="ECO:0000259" key="6">
    <source>
        <dbReference type="Pfam" id="PF00724"/>
    </source>
</evidence>
<protein>
    <submittedName>
        <fullName evidence="7">Oxidoreductase</fullName>
    </submittedName>
</protein>
<keyword evidence="8" id="KW-1185">Reference proteome</keyword>
<dbReference type="EMBL" id="MDEO01000035">
    <property type="protein sequence ID" value="OCX14482.1"/>
    <property type="molecule type" value="Genomic_DNA"/>
</dbReference>
<evidence type="ECO:0000313" key="8">
    <source>
        <dbReference type="Proteomes" id="UP000094412"/>
    </source>
</evidence>
<gene>
    <name evidence="7" type="ORF">QV13_18615</name>
</gene>
<dbReference type="PANTHER" id="PTHR43303:SF4">
    <property type="entry name" value="NADPH DEHYDROGENASE C23G7.10C-RELATED"/>
    <property type="match status" value="1"/>
</dbReference>
<keyword evidence="5" id="KW-0560">Oxidoreductase</keyword>
<dbReference type="GO" id="GO:0050661">
    <property type="term" value="F:NADP binding"/>
    <property type="evidence" value="ECO:0007669"/>
    <property type="project" value="InterPro"/>
</dbReference>
<dbReference type="OrthoDB" id="9804454at2"/>
<dbReference type="PANTHER" id="PTHR43303">
    <property type="entry name" value="NADPH DEHYDROGENASE C23G7.10C-RELATED"/>
    <property type="match status" value="1"/>
</dbReference>
<keyword evidence="3" id="KW-0288">FMN</keyword>
<evidence type="ECO:0000256" key="1">
    <source>
        <dbReference type="ARBA" id="ARBA00001917"/>
    </source>
</evidence>
<evidence type="ECO:0000256" key="2">
    <source>
        <dbReference type="ARBA" id="ARBA00022630"/>
    </source>
</evidence>
<keyword evidence="4" id="KW-0521">NADP</keyword>
<dbReference type="Gene3D" id="3.20.20.70">
    <property type="entry name" value="Aldolase class I"/>
    <property type="match status" value="1"/>
</dbReference>
<dbReference type="STRING" id="1566387.QV13_18615"/>
<dbReference type="SUPFAM" id="SSF51395">
    <property type="entry name" value="FMN-linked oxidoreductases"/>
    <property type="match status" value="1"/>
</dbReference>
<dbReference type="InterPro" id="IPR044152">
    <property type="entry name" value="YqjM-like"/>
</dbReference>
<reference evidence="7 8" key="1">
    <citation type="submission" date="2016-08" db="EMBL/GenBank/DDBJ databases">
        <title>Whole genome sequence of Mesorhizobium sp. strain UASWS1009 isolated from industrial sewage.</title>
        <authorList>
            <person name="Crovadore J."/>
            <person name="Calmin G."/>
            <person name="Chablais R."/>
            <person name="Cochard B."/>
            <person name="Lefort F."/>
        </authorList>
    </citation>
    <scope>NUCLEOTIDE SEQUENCE [LARGE SCALE GENOMIC DNA]</scope>
    <source>
        <strain evidence="7 8">UASWS1009</strain>
    </source>
</reference>
<comment type="caution">
    <text evidence="7">The sequence shown here is derived from an EMBL/GenBank/DDBJ whole genome shotgun (WGS) entry which is preliminary data.</text>
</comment>
<name>A0A1C2DI86_9HYPH</name>
<accession>A0A1C2DI86</accession>
<dbReference type="GO" id="GO:0003959">
    <property type="term" value="F:NADPH dehydrogenase activity"/>
    <property type="evidence" value="ECO:0007669"/>
    <property type="project" value="InterPro"/>
</dbReference>
<evidence type="ECO:0000256" key="4">
    <source>
        <dbReference type="ARBA" id="ARBA00022857"/>
    </source>
</evidence>
<dbReference type="Proteomes" id="UP000094412">
    <property type="component" value="Unassembled WGS sequence"/>
</dbReference>